<reference evidence="3" key="1">
    <citation type="submission" date="2016-06" db="UniProtKB">
        <authorList>
            <consortium name="WormBaseParasite"/>
        </authorList>
    </citation>
    <scope>IDENTIFICATION</scope>
</reference>
<sequence length="200" mass="22758">MGQEKQLRQSPKSCCLSLIMTVSSKAERPDTATLKSRQFDSIIRALYVHLPQTVELHRLSQDIYGETFPPGRYRFGCLFQDNTGCKESFYSKSKTVAETGFDERDDFPSGIRTSLKNWQSKNGSMTITVELFFYTKDYLSCLLPSKPEPTAAQKAIRRALVEEMDELEKYAFGFSEKLVTKSKTFFLEEEILARGTVGAK</sequence>
<name>A0A183CU91_9BILA</name>
<dbReference type="EMBL" id="UYRT01000021">
    <property type="protein sequence ID" value="VDK27127.1"/>
    <property type="molecule type" value="Genomic_DNA"/>
</dbReference>
<protein>
    <submittedName>
        <fullName evidence="3">UBC core domain-containing protein</fullName>
    </submittedName>
</protein>
<gene>
    <name evidence="1" type="ORF">GPUH_LOCUS32</name>
</gene>
<organism evidence="3">
    <name type="scientific">Gongylonema pulchrum</name>
    <dbReference type="NCBI Taxonomy" id="637853"/>
    <lineage>
        <taxon>Eukaryota</taxon>
        <taxon>Metazoa</taxon>
        <taxon>Ecdysozoa</taxon>
        <taxon>Nematoda</taxon>
        <taxon>Chromadorea</taxon>
        <taxon>Rhabditida</taxon>
        <taxon>Spirurina</taxon>
        <taxon>Spiruromorpha</taxon>
        <taxon>Spiruroidea</taxon>
        <taxon>Gongylonematidae</taxon>
        <taxon>Gongylonema</taxon>
    </lineage>
</organism>
<dbReference type="WBParaSite" id="GPUH_0000003101-mRNA-1">
    <property type="protein sequence ID" value="GPUH_0000003101-mRNA-1"/>
    <property type="gene ID" value="GPUH_0000003101"/>
</dbReference>
<keyword evidence="2" id="KW-1185">Reference proteome</keyword>
<evidence type="ECO:0000313" key="2">
    <source>
        <dbReference type="Proteomes" id="UP000271098"/>
    </source>
</evidence>
<proteinExistence type="predicted"/>
<evidence type="ECO:0000313" key="3">
    <source>
        <dbReference type="WBParaSite" id="GPUH_0000003101-mRNA-1"/>
    </source>
</evidence>
<reference evidence="1 2" key="2">
    <citation type="submission" date="2018-11" db="EMBL/GenBank/DDBJ databases">
        <authorList>
            <consortium name="Pathogen Informatics"/>
        </authorList>
    </citation>
    <scope>NUCLEOTIDE SEQUENCE [LARGE SCALE GENOMIC DNA]</scope>
</reference>
<evidence type="ECO:0000313" key="1">
    <source>
        <dbReference type="EMBL" id="VDK27127.1"/>
    </source>
</evidence>
<accession>A0A183CU91</accession>
<dbReference type="AlphaFoldDB" id="A0A183CU91"/>
<dbReference type="Proteomes" id="UP000271098">
    <property type="component" value="Unassembled WGS sequence"/>
</dbReference>